<comment type="caution">
    <text evidence="10">Lacks conserved residue(s) required for the propagation of feature annotation.</text>
</comment>
<dbReference type="PANTHER" id="PTHR11088">
    <property type="entry name" value="TRNA DIMETHYLALLYLTRANSFERASE"/>
    <property type="match status" value="1"/>
</dbReference>
<evidence type="ECO:0000256" key="12">
    <source>
        <dbReference type="RuleBase" id="RU003784"/>
    </source>
</evidence>
<feature type="site" description="Interaction with substrate tRNA" evidence="10">
    <location>
        <position position="126"/>
    </location>
</feature>
<dbReference type="EC" id="2.5.1.75" evidence="10"/>
<dbReference type="NCBIfam" id="TIGR00174">
    <property type="entry name" value="miaA"/>
    <property type="match status" value="1"/>
</dbReference>
<dbReference type="InterPro" id="IPR039657">
    <property type="entry name" value="Dimethylallyltransferase"/>
</dbReference>
<evidence type="ECO:0000256" key="11">
    <source>
        <dbReference type="RuleBase" id="RU003783"/>
    </source>
</evidence>
<evidence type="ECO:0000256" key="7">
    <source>
        <dbReference type="ARBA" id="ARBA00022840"/>
    </source>
</evidence>
<dbReference type="GO" id="GO:0006400">
    <property type="term" value="P:tRNA modification"/>
    <property type="evidence" value="ECO:0007669"/>
    <property type="project" value="TreeGrafter"/>
</dbReference>
<evidence type="ECO:0000256" key="1">
    <source>
        <dbReference type="ARBA" id="ARBA00001946"/>
    </source>
</evidence>
<dbReference type="OrthoDB" id="9776390at2"/>
<comment type="cofactor">
    <cofactor evidence="1 10">
        <name>Mg(2+)</name>
        <dbReference type="ChEBI" id="CHEBI:18420"/>
    </cofactor>
</comment>
<feature type="binding site" evidence="10">
    <location>
        <begin position="13"/>
        <end position="20"/>
    </location>
    <ligand>
        <name>ATP</name>
        <dbReference type="ChEBI" id="CHEBI:30616"/>
    </ligand>
</feature>
<keyword evidence="5 10" id="KW-0819">tRNA processing</keyword>
<protein>
    <recommendedName>
        <fullName evidence="10">tRNA dimethylallyltransferase</fullName>
        <ecNumber evidence="10">2.5.1.75</ecNumber>
    </recommendedName>
    <alternativeName>
        <fullName evidence="10">Dimethylallyl diphosphate:tRNA dimethylallyltransferase</fullName>
        <shortName evidence="10">DMAPP:tRNA dimethylallyltransferase</shortName>
        <shortName evidence="10">DMATase</shortName>
    </alternativeName>
    <alternativeName>
        <fullName evidence="10">Isopentenyl-diphosphate:tRNA isopentenyltransferase</fullName>
        <shortName evidence="10">IPP transferase</shortName>
        <shortName evidence="10">IPPT</shortName>
        <shortName evidence="10">IPTase</shortName>
    </alternativeName>
</protein>
<evidence type="ECO:0000256" key="10">
    <source>
        <dbReference type="HAMAP-Rule" id="MF_00185"/>
    </source>
</evidence>
<dbReference type="PANTHER" id="PTHR11088:SF60">
    <property type="entry name" value="TRNA DIMETHYLALLYLTRANSFERASE"/>
    <property type="match status" value="1"/>
</dbReference>
<dbReference type="Gene3D" id="1.10.20.140">
    <property type="match status" value="1"/>
</dbReference>
<dbReference type="AlphaFoldDB" id="A0A364XYK9"/>
<comment type="subunit">
    <text evidence="10">Monomer.</text>
</comment>
<keyword evidence="8 10" id="KW-0460">Magnesium</keyword>
<evidence type="ECO:0000313" key="15">
    <source>
        <dbReference type="Proteomes" id="UP000251889"/>
    </source>
</evidence>
<evidence type="ECO:0000313" key="14">
    <source>
        <dbReference type="EMBL" id="RAV98663.1"/>
    </source>
</evidence>
<evidence type="ECO:0000256" key="9">
    <source>
        <dbReference type="ARBA" id="ARBA00049563"/>
    </source>
</evidence>
<sequence length="302" mass="34708">MVAKSKKLVVVAGPTAVGKTATAIRIAQHFYTEIISADSRQIFKELTIGTAKPDEVELAAVPHHFINSHTISQQYDAATFATEALAVIQNLFLKNDHVILCGGSGLYIKALCDGFDDIPAVDENIRKGLVSKFEALGIEWLQHEMERLDPEHYKTLDKLNPHRLIRALEIKIGTGNSIASYRTNSKRKHDFDIVKIGLTLPREVLYERIDLRMDKMIEAGLFQEAKEMLPFEQHQALQTVGYQEIFGYFHGAYDKEEAIRLLKRNSRHYAKRQLTWFKRDEEFKWFQPTQLDDILHHINSYK</sequence>
<evidence type="ECO:0000256" key="2">
    <source>
        <dbReference type="ARBA" id="ARBA00003213"/>
    </source>
</evidence>
<evidence type="ECO:0000256" key="13">
    <source>
        <dbReference type="RuleBase" id="RU003785"/>
    </source>
</evidence>
<feature type="binding site" evidence="10">
    <location>
        <begin position="15"/>
        <end position="20"/>
    </location>
    <ligand>
        <name>substrate</name>
    </ligand>
</feature>
<proteinExistence type="inferred from homology"/>
<dbReference type="Gene3D" id="3.40.50.300">
    <property type="entry name" value="P-loop containing nucleotide triphosphate hydrolases"/>
    <property type="match status" value="1"/>
</dbReference>
<dbReference type="SUPFAM" id="SSF52540">
    <property type="entry name" value="P-loop containing nucleoside triphosphate hydrolases"/>
    <property type="match status" value="2"/>
</dbReference>
<keyword evidence="7 10" id="KW-0067">ATP-binding</keyword>
<dbReference type="EMBL" id="QMFY01000016">
    <property type="protein sequence ID" value="RAV98663.1"/>
    <property type="molecule type" value="Genomic_DNA"/>
</dbReference>
<comment type="similarity">
    <text evidence="3 10 13">Belongs to the IPP transferase family.</text>
</comment>
<dbReference type="InterPro" id="IPR027417">
    <property type="entry name" value="P-loop_NTPase"/>
</dbReference>
<evidence type="ECO:0000256" key="4">
    <source>
        <dbReference type="ARBA" id="ARBA00022679"/>
    </source>
</evidence>
<keyword evidence="6 10" id="KW-0547">Nucleotide-binding</keyword>
<comment type="caution">
    <text evidence="14">The sequence shown here is derived from an EMBL/GenBank/DDBJ whole genome shotgun (WGS) entry which is preliminary data.</text>
</comment>
<evidence type="ECO:0000256" key="3">
    <source>
        <dbReference type="ARBA" id="ARBA00005842"/>
    </source>
</evidence>
<dbReference type="HAMAP" id="MF_00185">
    <property type="entry name" value="IPP_trans"/>
    <property type="match status" value="1"/>
</dbReference>
<dbReference type="GO" id="GO:0052381">
    <property type="term" value="F:tRNA dimethylallyltransferase activity"/>
    <property type="evidence" value="ECO:0007669"/>
    <property type="project" value="UniProtKB-UniRule"/>
</dbReference>
<evidence type="ECO:0000256" key="5">
    <source>
        <dbReference type="ARBA" id="ARBA00022694"/>
    </source>
</evidence>
<comment type="function">
    <text evidence="2 10 12">Catalyzes the transfer of a dimethylallyl group onto the adenine at position 37 in tRNAs that read codons beginning with uridine, leading to the formation of N6-(dimethylallyl)adenosine (i(6)A).</text>
</comment>
<feature type="site" description="Interaction with substrate tRNA" evidence="10">
    <location>
        <position position="104"/>
    </location>
</feature>
<dbReference type="Pfam" id="PF01715">
    <property type="entry name" value="IPPT"/>
    <property type="match status" value="1"/>
</dbReference>
<keyword evidence="4 10" id="KW-0808">Transferase</keyword>
<dbReference type="GO" id="GO:0005524">
    <property type="term" value="F:ATP binding"/>
    <property type="evidence" value="ECO:0007669"/>
    <property type="project" value="UniProtKB-UniRule"/>
</dbReference>
<organism evidence="14 15">
    <name type="scientific">Pseudochryseolinea flava</name>
    <dbReference type="NCBI Taxonomy" id="2059302"/>
    <lineage>
        <taxon>Bacteria</taxon>
        <taxon>Pseudomonadati</taxon>
        <taxon>Bacteroidota</taxon>
        <taxon>Cytophagia</taxon>
        <taxon>Cytophagales</taxon>
        <taxon>Fulvivirgaceae</taxon>
        <taxon>Pseudochryseolinea</taxon>
    </lineage>
</organism>
<feature type="region of interest" description="Interaction with substrate tRNA" evidence="10">
    <location>
        <begin position="38"/>
        <end position="41"/>
    </location>
</feature>
<gene>
    <name evidence="10" type="primary">miaA</name>
    <name evidence="14" type="ORF">DQQ10_22720</name>
</gene>
<keyword evidence="15" id="KW-1185">Reference proteome</keyword>
<accession>A0A364XYK9</accession>
<reference evidence="14 15" key="1">
    <citation type="submission" date="2018-06" db="EMBL/GenBank/DDBJ databases">
        <title>Chryseolinea flavus sp. nov., a member of the phylum Bacteroidetes isolated from soil.</title>
        <authorList>
            <person name="Li Y."/>
            <person name="Wang J."/>
        </authorList>
    </citation>
    <scope>NUCLEOTIDE SEQUENCE [LARGE SCALE GENOMIC DNA]</scope>
    <source>
        <strain evidence="14 15">SDU1-6</strain>
    </source>
</reference>
<dbReference type="Proteomes" id="UP000251889">
    <property type="component" value="Unassembled WGS sequence"/>
</dbReference>
<evidence type="ECO:0000256" key="8">
    <source>
        <dbReference type="ARBA" id="ARBA00022842"/>
    </source>
</evidence>
<evidence type="ECO:0000256" key="6">
    <source>
        <dbReference type="ARBA" id="ARBA00022741"/>
    </source>
</evidence>
<name>A0A364XYK9_9BACT</name>
<dbReference type="InterPro" id="IPR018022">
    <property type="entry name" value="IPT"/>
</dbReference>
<comment type="catalytic activity">
    <reaction evidence="9 10 11">
        <text>adenosine(37) in tRNA + dimethylallyl diphosphate = N(6)-dimethylallyladenosine(37) in tRNA + diphosphate</text>
        <dbReference type="Rhea" id="RHEA:26482"/>
        <dbReference type="Rhea" id="RHEA-COMP:10162"/>
        <dbReference type="Rhea" id="RHEA-COMP:10375"/>
        <dbReference type="ChEBI" id="CHEBI:33019"/>
        <dbReference type="ChEBI" id="CHEBI:57623"/>
        <dbReference type="ChEBI" id="CHEBI:74411"/>
        <dbReference type="ChEBI" id="CHEBI:74415"/>
        <dbReference type="EC" id="2.5.1.75"/>
    </reaction>
</comment>